<feature type="region of interest" description="Disordered" evidence="12">
    <location>
        <begin position="114"/>
        <end position="137"/>
    </location>
</feature>
<dbReference type="PANTHER" id="PTHR23070">
    <property type="entry name" value="BCS1 AAA-TYPE ATPASE"/>
    <property type="match status" value="1"/>
</dbReference>
<keyword evidence="5" id="KW-0999">Mitochondrion inner membrane</keyword>
<dbReference type="InterPro" id="IPR027417">
    <property type="entry name" value="P-loop_NTPase"/>
</dbReference>
<dbReference type="InterPro" id="IPR003593">
    <property type="entry name" value="AAA+_ATPase"/>
</dbReference>
<feature type="domain" description="AAA+ ATPase" evidence="14">
    <location>
        <begin position="393"/>
        <end position="536"/>
    </location>
</feature>
<reference evidence="15" key="1">
    <citation type="submission" date="2023-03" db="EMBL/GenBank/DDBJ databases">
        <title>Massive genome expansion in bonnet fungi (Mycena s.s.) driven by repeated elements and novel gene families across ecological guilds.</title>
        <authorList>
            <consortium name="Lawrence Berkeley National Laboratory"/>
            <person name="Harder C.B."/>
            <person name="Miyauchi S."/>
            <person name="Viragh M."/>
            <person name="Kuo A."/>
            <person name="Thoen E."/>
            <person name="Andreopoulos B."/>
            <person name="Lu D."/>
            <person name="Skrede I."/>
            <person name="Drula E."/>
            <person name="Henrissat B."/>
            <person name="Morin E."/>
            <person name="Kohler A."/>
            <person name="Barry K."/>
            <person name="LaButti K."/>
            <person name="Morin E."/>
            <person name="Salamov A."/>
            <person name="Lipzen A."/>
            <person name="Mereny Z."/>
            <person name="Hegedus B."/>
            <person name="Baldrian P."/>
            <person name="Stursova M."/>
            <person name="Weitz H."/>
            <person name="Taylor A."/>
            <person name="Grigoriev I.V."/>
            <person name="Nagy L.G."/>
            <person name="Martin F."/>
            <person name="Kauserud H."/>
        </authorList>
    </citation>
    <scope>NUCLEOTIDE SEQUENCE</scope>
    <source>
        <strain evidence="15">9284</strain>
    </source>
</reference>
<evidence type="ECO:0000256" key="4">
    <source>
        <dbReference type="ARBA" id="ARBA00022741"/>
    </source>
</evidence>
<dbReference type="SUPFAM" id="SSF52540">
    <property type="entry name" value="P-loop containing nucleoside triphosphate hydrolases"/>
    <property type="match status" value="1"/>
</dbReference>
<accession>A0AAD7B074</accession>
<organism evidence="15 16">
    <name type="scientific">Roridomyces roridus</name>
    <dbReference type="NCBI Taxonomy" id="1738132"/>
    <lineage>
        <taxon>Eukaryota</taxon>
        <taxon>Fungi</taxon>
        <taxon>Dikarya</taxon>
        <taxon>Basidiomycota</taxon>
        <taxon>Agaricomycotina</taxon>
        <taxon>Agaricomycetes</taxon>
        <taxon>Agaricomycetidae</taxon>
        <taxon>Agaricales</taxon>
        <taxon>Marasmiineae</taxon>
        <taxon>Mycenaceae</taxon>
        <taxon>Roridomyces</taxon>
    </lineage>
</organism>
<keyword evidence="13" id="KW-0732">Signal</keyword>
<evidence type="ECO:0000256" key="10">
    <source>
        <dbReference type="ARBA" id="ARBA00023136"/>
    </source>
</evidence>
<feature type="chain" id="PRO_5042268566" description="AAA+ ATPase domain-containing protein" evidence="13">
    <location>
        <begin position="23"/>
        <end position="741"/>
    </location>
</feature>
<dbReference type="GO" id="GO:0016887">
    <property type="term" value="F:ATP hydrolysis activity"/>
    <property type="evidence" value="ECO:0007669"/>
    <property type="project" value="InterPro"/>
</dbReference>
<comment type="subcellular location">
    <subcellularLocation>
        <location evidence="1">Mitochondrion inner membrane</location>
        <topology evidence="1">Single-pass membrane protein</topology>
    </subcellularLocation>
</comment>
<dbReference type="GO" id="GO:0005524">
    <property type="term" value="F:ATP binding"/>
    <property type="evidence" value="ECO:0007669"/>
    <property type="project" value="UniProtKB-KW"/>
</dbReference>
<dbReference type="Proteomes" id="UP001221142">
    <property type="component" value="Unassembled WGS sequence"/>
</dbReference>
<keyword evidence="16" id="KW-1185">Reference proteome</keyword>
<comment type="caution">
    <text evidence="15">The sequence shown here is derived from an EMBL/GenBank/DDBJ whole genome shotgun (WGS) entry which is preliminary data.</text>
</comment>
<keyword evidence="3" id="KW-0812">Transmembrane</keyword>
<keyword evidence="9" id="KW-0496">Mitochondrion</keyword>
<evidence type="ECO:0000259" key="14">
    <source>
        <dbReference type="SMART" id="SM00382"/>
    </source>
</evidence>
<feature type="region of interest" description="Disordered" evidence="12">
    <location>
        <begin position="701"/>
        <end position="741"/>
    </location>
</feature>
<dbReference type="SMART" id="SM00382">
    <property type="entry name" value="AAA"/>
    <property type="match status" value="1"/>
</dbReference>
<dbReference type="EMBL" id="JARKIF010000061">
    <property type="protein sequence ID" value="KAJ7606195.1"/>
    <property type="molecule type" value="Genomic_DNA"/>
</dbReference>
<keyword evidence="10" id="KW-0472">Membrane</keyword>
<evidence type="ECO:0000256" key="6">
    <source>
        <dbReference type="ARBA" id="ARBA00022801"/>
    </source>
</evidence>
<dbReference type="Pfam" id="PF25426">
    <property type="entry name" value="AAA_lid_BCS1"/>
    <property type="match status" value="1"/>
</dbReference>
<evidence type="ECO:0000256" key="5">
    <source>
        <dbReference type="ARBA" id="ARBA00022792"/>
    </source>
</evidence>
<dbReference type="InterPro" id="IPR050747">
    <property type="entry name" value="Mitochondrial_chaperone_BCS1"/>
</dbReference>
<sequence>MPRLKILASLLRFMRRLGLLSTQTWTRLLKTGLSVLRALATNPQVRELFRFIVLGTIVETGRKIAEKGVEFWREFFVVKAEFEMGDFAYDWVITYLENERLWNESRSFKVVARNPSSRPHLHQPESGKPLDDHPSPWYEPATTQSPALFRWRGYWMTVSKSSSGHSHYDLEKAVGGTLMISLWSRNRHILDEFVSTAREFYLGSQILPRKQLDFKSEPSESLLTASFVFGDLAHDWVLEYLKSMNALDGVMNLLVTTRQSDALWQPSGPQDVNARYIPAIDSMVRFLFTSPRTGKSTWLQVMIQHNGLFITLHSSDRDILSDLVDCAKESYSAREKVSVHLVTDNGAWGRTVTKSRRALSTLLLPAGTKDLILNDAKDFLVDKEWYSRAGIPHRRGYLLYGAPGTGKSSTIHAIAGELGLEIYMISLSHPRMDDYVLSQLISHTPSRCILLLEDIDCAFPSRANADEDEDDEPAASALMYPPKSAVTLSGLLNVLDSVSSEEGRITFATTNHIGNLDPALIRPGRMDLKIKYGLATTDQIEGVFKIFFRLGDPNEFVPVENIDGTPIPPPPPLTYTAEDVLQHATEFAASVPSSTFSIAQIQGYLFTKKRNPRGAVEGVEEWLAAQQLERKSVAQANRKRQEDYVRWQATYFPQGQPGLGPMPMSMALGGQPPASRPMMQGPPAVWYPVQDEVVIPEPVAPGVGEAADLPKGPVEEADSTKEIDEIVPTATVEGEEEETST</sequence>
<dbReference type="InterPro" id="IPR014851">
    <property type="entry name" value="BCS1_N"/>
</dbReference>
<evidence type="ECO:0000256" key="2">
    <source>
        <dbReference type="ARBA" id="ARBA00007448"/>
    </source>
</evidence>
<evidence type="ECO:0000256" key="11">
    <source>
        <dbReference type="ARBA" id="ARBA00048778"/>
    </source>
</evidence>
<keyword evidence="4" id="KW-0547">Nucleotide-binding</keyword>
<dbReference type="PROSITE" id="PS00674">
    <property type="entry name" value="AAA"/>
    <property type="match status" value="1"/>
</dbReference>
<evidence type="ECO:0000256" key="1">
    <source>
        <dbReference type="ARBA" id="ARBA00004434"/>
    </source>
</evidence>
<keyword evidence="6" id="KW-0378">Hydrolase</keyword>
<keyword evidence="8" id="KW-1133">Transmembrane helix</keyword>
<comment type="similarity">
    <text evidence="2">Belongs to the AAA ATPase family. BCS1 subfamily.</text>
</comment>
<dbReference type="Pfam" id="PF08740">
    <property type="entry name" value="BCS1_N"/>
    <property type="match status" value="2"/>
</dbReference>
<dbReference type="InterPro" id="IPR003960">
    <property type="entry name" value="ATPase_AAA_CS"/>
</dbReference>
<evidence type="ECO:0000256" key="8">
    <source>
        <dbReference type="ARBA" id="ARBA00022989"/>
    </source>
</evidence>
<dbReference type="InterPro" id="IPR003959">
    <property type="entry name" value="ATPase_AAA_core"/>
</dbReference>
<evidence type="ECO:0000256" key="13">
    <source>
        <dbReference type="SAM" id="SignalP"/>
    </source>
</evidence>
<dbReference type="Gene3D" id="3.40.50.300">
    <property type="entry name" value="P-loop containing nucleotide triphosphate hydrolases"/>
    <property type="match status" value="1"/>
</dbReference>
<feature type="signal peptide" evidence="13">
    <location>
        <begin position="1"/>
        <end position="22"/>
    </location>
</feature>
<evidence type="ECO:0000313" key="16">
    <source>
        <dbReference type="Proteomes" id="UP001221142"/>
    </source>
</evidence>
<dbReference type="Pfam" id="PF00004">
    <property type="entry name" value="AAA"/>
    <property type="match status" value="1"/>
</dbReference>
<gene>
    <name evidence="15" type="ORF">FB45DRAFT_950828</name>
</gene>
<comment type="catalytic activity">
    <reaction evidence="11">
        <text>ATP + H2O = ADP + phosphate + H(+)</text>
        <dbReference type="Rhea" id="RHEA:13065"/>
        <dbReference type="ChEBI" id="CHEBI:15377"/>
        <dbReference type="ChEBI" id="CHEBI:15378"/>
        <dbReference type="ChEBI" id="CHEBI:30616"/>
        <dbReference type="ChEBI" id="CHEBI:43474"/>
        <dbReference type="ChEBI" id="CHEBI:456216"/>
    </reaction>
    <physiologicalReaction direction="left-to-right" evidence="11">
        <dbReference type="Rhea" id="RHEA:13066"/>
    </physiologicalReaction>
</comment>
<dbReference type="GO" id="GO:0005743">
    <property type="term" value="C:mitochondrial inner membrane"/>
    <property type="evidence" value="ECO:0007669"/>
    <property type="project" value="UniProtKB-SubCell"/>
</dbReference>
<dbReference type="AlphaFoldDB" id="A0AAD7B074"/>
<evidence type="ECO:0000256" key="12">
    <source>
        <dbReference type="SAM" id="MobiDB-lite"/>
    </source>
</evidence>
<evidence type="ECO:0000256" key="9">
    <source>
        <dbReference type="ARBA" id="ARBA00023128"/>
    </source>
</evidence>
<dbReference type="InterPro" id="IPR057495">
    <property type="entry name" value="AAA_lid_BCS1"/>
</dbReference>
<feature type="compositionally biased region" description="Basic and acidic residues" evidence="12">
    <location>
        <begin position="122"/>
        <end position="134"/>
    </location>
</feature>
<proteinExistence type="inferred from homology"/>
<dbReference type="CDD" id="cd19510">
    <property type="entry name" value="RecA-like_BCS1"/>
    <property type="match status" value="1"/>
</dbReference>
<evidence type="ECO:0000313" key="15">
    <source>
        <dbReference type="EMBL" id="KAJ7606195.1"/>
    </source>
</evidence>
<evidence type="ECO:0000256" key="3">
    <source>
        <dbReference type="ARBA" id="ARBA00022692"/>
    </source>
</evidence>
<name>A0AAD7B074_9AGAR</name>
<keyword evidence="7" id="KW-0067">ATP-binding</keyword>
<protein>
    <recommendedName>
        <fullName evidence="14">AAA+ ATPase domain-containing protein</fullName>
    </recommendedName>
</protein>
<evidence type="ECO:0000256" key="7">
    <source>
        <dbReference type="ARBA" id="ARBA00022840"/>
    </source>
</evidence>